<dbReference type="Proteomes" id="UP000314294">
    <property type="component" value="Unassembled WGS sequence"/>
</dbReference>
<evidence type="ECO:0000256" key="1">
    <source>
        <dbReference type="SAM" id="MobiDB-lite"/>
    </source>
</evidence>
<proteinExistence type="predicted"/>
<keyword evidence="3" id="KW-1185">Reference proteome</keyword>
<gene>
    <name evidence="2" type="ORF">EYF80_034998</name>
</gene>
<feature type="region of interest" description="Disordered" evidence="1">
    <location>
        <begin position="124"/>
        <end position="148"/>
    </location>
</feature>
<dbReference type="EMBL" id="SRLO01000474">
    <property type="protein sequence ID" value="TNN54792.1"/>
    <property type="molecule type" value="Genomic_DNA"/>
</dbReference>
<comment type="caution">
    <text evidence="2">The sequence shown here is derived from an EMBL/GenBank/DDBJ whole genome shotgun (WGS) entry which is preliminary data.</text>
</comment>
<accession>A0A4Z2GQ04</accession>
<name>A0A4Z2GQ04_9TELE</name>
<reference evidence="2 3" key="1">
    <citation type="submission" date="2019-03" db="EMBL/GenBank/DDBJ databases">
        <title>First draft genome of Liparis tanakae, snailfish: a comprehensive survey of snailfish specific genes.</title>
        <authorList>
            <person name="Kim W."/>
            <person name="Song I."/>
            <person name="Jeong J.-H."/>
            <person name="Kim D."/>
            <person name="Kim S."/>
            <person name="Ryu S."/>
            <person name="Song J.Y."/>
            <person name="Lee S.K."/>
        </authorList>
    </citation>
    <scope>NUCLEOTIDE SEQUENCE [LARGE SCALE GENOMIC DNA]</scope>
    <source>
        <tissue evidence="2">Muscle</tissue>
    </source>
</reference>
<evidence type="ECO:0000313" key="2">
    <source>
        <dbReference type="EMBL" id="TNN54792.1"/>
    </source>
</evidence>
<protein>
    <submittedName>
        <fullName evidence="2">Uncharacterized protein</fullName>
    </submittedName>
</protein>
<organism evidence="2 3">
    <name type="scientific">Liparis tanakae</name>
    <name type="common">Tanaka's snailfish</name>
    <dbReference type="NCBI Taxonomy" id="230148"/>
    <lineage>
        <taxon>Eukaryota</taxon>
        <taxon>Metazoa</taxon>
        <taxon>Chordata</taxon>
        <taxon>Craniata</taxon>
        <taxon>Vertebrata</taxon>
        <taxon>Euteleostomi</taxon>
        <taxon>Actinopterygii</taxon>
        <taxon>Neopterygii</taxon>
        <taxon>Teleostei</taxon>
        <taxon>Neoteleostei</taxon>
        <taxon>Acanthomorphata</taxon>
        <taxon>Eupercaria</taxon>
        <taxon>Perciformes</taxon>
        <taxon>Cottioidei</taxon>
        <taxon>Cottales</taxon>
        <taxon>Liparidae</taxon>
        <taxon>Liparis</taxon>
    </lineage>
</organism>
<sequence length="148" mass="17480">MKKMVSAMRQPSANARLRMRMVVTERRRVRARMLQTMKRLPGTPRRKTMARMTAPRIVEKSLLTTLLLSGLLVSLRKDNKEEEELELFMLEFLILRMRGTKRWNINLETESRLQRIMRNRSLVEREGRRGGGDQEEELLERREEGGVG</sequence>
<dbReference type="AlphaFoldDB" id="A0A4Z2GQ04"/>
<feature type="compositionally biased region" description="Basic and acidic residues" evidence="1">
    <location>
        <begin position="139"/>
        <end position="148"/>
    </location>
</feature>
<evidence type="ECO:0000313" key="3">
    <source>
        <dbReference type="Proteomes" id="UP000314294"/>
    </source>
</evidence>